<dbReference type="EMBL" id="NGAF01000001">
    <property type="protein sequence ID" value="OXR46978.1"/>
    <property type="molecule type" value="Genomic_DNA"/>
</dbReference>
<sequence>MTSPELPAPPPDIQPETAKFWAATLDGTLLLQRCSRCGRAGYYPRFVCANCHSTDLVDFEASGRGTIYSYTVTTRGILDYAGAGSYVLAMVALDEGPKMITNIVECDPDELAIGQPVEVIFADTGAEAALPRFRPVVQEA</sequence>
<dbReference type="InterPro" id="IPR012340">
    <property type="entry name" value="NA-bd_OB-fold"/>
</dbReference>
<evidence type="ECO:0008006" key="5">
    <source>
        <dbReference type="Google" id="ProtNLM"/>
    </source>
</evidence>
<evidence type="ECO:0000313" key="4">
    <source>
        <dbReference type="Proteomes" id="UP000215506"/>
    </source>
</evidence>
<evidence type="ECO:0000259" key="2">
    <source>
        <dbReference type="Pfam" id="PF12172"/>
    </source>
</evidence>
<reference evidence="3 4" key="1">
    <citation type="submission" date="2017-07" db="EMBL/GenBank/DDBJ databases">
        <title>First draft Genome Sequence of Nocardia cerradoensis isolated from human infection.</title>
        <authorList>
            <person name="Carrasco G."/>
        </authorList>
    </citation>
    <scope>NUCLEOTIDE SEQUENCE [LARGE SCALE GENOMIC DNA]</scope>
    <source>
        <strain evidence="3 4">CNM20130759</strain>
    </source>
</reference>
<feature type="domain" description="ChsH2 rubredoxin-like zinc ribbon" evidence="2">
    <location>
        <begin position="21"/>
        <end position="56"/>
    </location>
</feature>
<accession>A0A231HDX9</accession>
<name>A0A231HDX9_9NOCA</name>
<dbReference type="Proteomes" id="UP000215506">
    <property type="component" value="Unassembled WGS sequence"/>
</dbReference>
<proteinExistence type="predicted"/>
<dbReference type="InterPro" id="IPR002878">
    <property type="entry name" value="ChsH2_C"/>
</dbReference>
<dbReference type="PANTHER" id="PTHR34075:SF5">
    <property type="entry name" value="BLR3430 PROTEIN"/>
    <property type="match status" value="1"/>
</dbReference>
<dbReference type="Pfam" id="PF01796">
    <property type="entry name" value="OB_ChsH2_C"/>
    <property type="match status" value="1"/>
</dbReference>
<evidence type="ECO:0000259" key="1">
    <source>
        <dbReference type="Pfam" id="PF01796"/>
    </source>
</evidence>
<feature type="domain" description="ChsH2 C-terminal OB-fold" evidence="1">
    <location>
        <begin position="60"/>
        <end position="121"/>
    </location>
</feature>
<dbReference type="Pfam" id="PF12172">
    <property type="entry name" value="zf-ChsH2"/>
    <property type="match status" value="1"/>
</dbReference>
<organism evidence="3 4">
    <name type="scientific">Nocardia cerradoensis</name>
    <dbReference type="NCBI Taxonomy" id="85688"/>
    <lineage>
        <taxon>Bacteria</taxon>
        <taxon>Bacillati</taxon>
        <taxon>Actinomycetota</taxon>
        <taxon>Actinomycetes</taxon>
        <taxon>Mycobacteriales</taxon>
        <taxon>Nocardiaceae</taxon>
        <taxon>Nocardia</taxon>
    </lineage>
</organism>
<comment type="caution">
    <text evidence="3">The sequence shown here is derived from an EMBL/GenBank/DDBJ whole genome shotgun (WGS) entry which is preliminary data.</text>
</comment>
<protein>
    <recommendedName>
        <fullName evidence="5">DUF35 domain-containing protein</fullName>
    </recommendedName>
</protein>
<dbReference type="InterPro" id="IPR022002">
    <property type="entry name" value="ChsH2_Znr"/>
</dbReference>
<evidence type="ECO:0000313" key="3">
    <source>
        <dbReference type="EMBL" id="OXR46978.1"/>
    </source>
</evidence>
<gene>
    <name evidence="3" type="ORF">B7C42_00094</name>
</gene>
<dbReference type="AlphaFoldDB" id="A0A231HDX9"/>
<dbReference type="RefSeq" id="WP_094024026.1">
    <property type="nucleotide sequence ID" value="NZ_NGAF01000001.1"/>
</dbReference>
<dbReference type="Gene3D" id="6.10.30.10">
    <property type="match status" value="1"/>
</dbReference>
<keyword evidence="4" id="KW-1185">Reference proteome</keyword>
<dbReference type="SUPFAM" id="SSF50249">
    <property type="entry name" value="Nucleic acid-binding proteins"/>
    <property type="match status" value="1"/>
</dbReference>
<dbReference type="PANTHER" id="PTHR34075">
    <property type="entry name" value="BLR3430 PROTEIN"/>
    <property type="match status" value="1"/>
</dbReference>
<dbReference type="InterPro" id="IPR052513">
    <property type="entry name" value="Thioester_dehydratase-like"/>
</dbReference>